<gene>
    <name evidence="1" type="ORF">S12H4_42585</name>
</gene>
<proteinExistence type="predicted"/>
<comment type="caution">
    <text evidence="1">The sequence shown here is derived from an EMBL/GenBank/DDBJ whole genome shotgun (WGS) entry which is preliminary data.</text>
</comment>
<evidence type="ECO:0000313" key="1">
    <source>
        <dbReference type="EMBL" id="GAJ15110.1"/>
    </source>
</evidence>
<dbReference type="EMBL" id="BARW01026076">
    <property type="protein sequence ID" value="GAJ15110.1"/>
    <property type="molecule type" value="Genomic_DNA"/>
</dbReference>
<organism evidence="1">
    <name type="scientific">marine sediment metagenome</name>
    <dbReference type="NCBI Taxonomy" id="412755"/>
    <lineage>
        <taxon>unclassified sequences</taxon>
        <taxon>metagenomes</taxon>
        <taxon>ecological metagenomes</taxon>
    </lineage>
</organism>
<name>X1VW18_9ZZZZ</name>
<dbReference type="AlphaFoldDB" id="X1VW18"/>
<reference evidence="1" key="1">
    <citation type="journal article" date="2014" name="Front. Microbiol.">
        <title>High frequency of phylogenetically diverse reductive dehalogenase-homologous genes in deep subseafloor sedimentary metagenomes.</title>
        <authorList>
            <person name="Kawai M."/>
            <person name="Futagami T."/>
            <person name="Toyoda A."/>
            <person name="Takaki Y."/>
            <person name="Nishi S."/>
            <person name="Hori S."/>
            <person name="Arai W."/>
            <person name="Tsubouchi T."/>
            <person name="Morono Y."/>
            <person name="Uchiyama I."/>
            <person name="Ito T."/>
            <person name="Fujiyama A."/>
            <person name="Inagaki F."/>
            <person name="Takami H."/>
        </authorList>
    </citation>
    <scope>NUCLEOTIDE SEQUENCE</scope>
    <source>
        <strain evidence="1">Expedition CK06-06</strain>
    </source>
</reference>
<accession>X1VW18</accession>
<sequence length="58" mass="6743">MPSKFSHKPPEAKTWEIMVNLAPPVPKKVIIFSGELLPSMANVTIRYRGTFYNRRRKL</sequence>
<protein>
    <submittedName>
        <fullName evidence="1">Uncharacterized protein</fullName>
    </submittedName>
</protein>